<evidence type="ECO:0000313" key="3">
    <source>
        <dbReference type="Proteomes" id="UP001054889"/>
    </source>
</evidence>
<proteinExistence type="predicted"/>
<dbReference type="EMBL" id="BQKI01000011">
    <property type="protein sequence ID" value="GJN04611.1"/>
    <property type="molecule type" value="Genomic_DNA"/>
</dbReference>
<dbReference type="AlphaFoldDB" id="A0AAV5D2V5"/>
<keyword evidence="3" id="KW-1185">Reference proteome</keyword>
<feature type="compositionally biased region" description="Low complexity" evidence="1">
    <location>
        <begin position="40"/>
        <end position="55"/>
    </location>
</feature>
<comment type="caution">
    <text evidence="2">The sequence shown here is derived from an EMBL/GenBank/DDBJ whole genome shotgun (WGS) entry which is preliminary data.</text>
</comment>
<protein>
    <submittedName>
        <fullName evidence="2">Uncharacterized protein</fullName>
    </submittedName>
</protein>
<reference evidence="2" key="1">
    <citation type="journal article" date="2018" name="DNA Res.">
        <title>Multiple hybrid de novo genome assembly of finger millet, an orphan allotetraploid crop.</title>
        <authorList>
            <person name="Hatakeyama M."/>
            <person name="Aluri S."/>
            <person name="Balachadran M.T."/>
            <person name="Sivarajan S.R."/>
            <person name="Patrignani A."/>
            <person name="Gruter S."/>
            <person name="Poveda L."/>
            <person name="Shimizu-Inatsugi R."/>
            <person name="Baeten J."/>
            <person name="Francoijs K.J."/>
            <person name="Nataraja K.N."/>
            <person name="Reddy Y.A.N."/>
            <person name="Phadnis S."/>
            <person name="Ravikumar R.L."/>
            <person name="Schlapbach R."/>
            <person name="Sreeman S.M."/>
            <person name="Shimizu K.K."/>
        </authorList>
    </citation>
    <scope>NUCLEOTIDE SEQUENCE</scope>
</reference>
<gene>
    <name evidence="2" type="primary">ga22174</name>
    <name evidence="2" type="ORF">PR202_ga22174</name>
</gene>
<organism evidence="2 3">
    <name type="scientific">Eleusine coracana subsp. coracana</name>
    <dbReference type="NCBI Taxonomy" id="191504"/>
    <lineage>
        <taxon>Eukaryota</taxon>
        <taxon>Viridiplantae</taxon>
        <taxon>Streptophyta</taxon>
        <taxon>Embryophyta</taxon>
        <taxon>Tracheophyta</taxon>
        <taxon>Spermatophyta</taxon>
        <taxon>Magnoliopsida</taxon>
        <taxon>Liliopsida</taxon>
        <taxon>Poales</taxon>
        <taxon>Poaceae</taxon>
        <taxon>PACMAD clade</taxon>
        <taxon>Chloridoideae</taxon>
        <taxon>Cynodonteae</taxon>
        <taxon>Eleusininae</taxon>
        <taxon>Eleusine</taxon>
    </lineage>
</organism>
<accession>A0AAV5D2V5</accession>
<sequence length="341" mass="36946">MTKVIARPSAPSLRPSLAAAMRLRAGQSRPASRRPPPRRPSSCRCSSPSPLLASRHNSLPSTAGKLTVARGGQVVETGGECEREREGLRRLGRRRCGGRRRARARALAGTAPAAWEAEPRGRRRARARMASAARGGGAMATGGESGRARLRRHGEEGRVQTSEHKGGEHQLINREDLGGKGTGEEKQLFDSVLSSVKQGTVFASPAGLNTPDTGSLSNATNVRLISPSVFEDSGADDYNNHVMFPNADAYIDPPSGETQTMFSCEKLRKIRIYYCPPSDKRAQIIVRILLANLCPLPEIKIKPIEHKDGKWLKLPICAYGILIEITSLMFTVESAIMLHGS</sequence>
<feature type="region of interest" description="Disordered" evidence="1">
    <location>
        <begin position="156"/>
        <end position="183"/>
    </location>
</feature>
<dbReference type="Proteomes" id="UP001054889">
    <property type="component" value="Unassembled WGS sequence"/>
</dbReference>
<evidence type="ECO:0000313" key="2">
    <source>
        <dbReference type="EMBL" id="GJN04611.1"/>
    </source>
</evidence>
<name>A0AAV5D2V5_ELECO</name>
<evidence type="ECO:0000256" key="1">
    <source>
        <dbReference type="SAM" id="MobiDB-lite"/>
    </source>
</evidence>
<reference evidence="2" key="2">
    <citation type="submission" date="2021-12" db="EMBL/GenBank/DDBJ databases">
        <title>Resequencing data analysis of finger millet.</title>
        <authorList>
            <person name="Hatakeyama M."/>
            <person name="Aluri S."/>
            <person name="Balachadran M.T."/>
            <person name="Sivarajan S.R."/>
            <person name="Poveda L."/>
            <person name="Shimizu-Inatsugi R."/>
            <person name="Schlapbach R."/>
            <person name="Sreeman S.M."/>
            <person name="Shimizu K.K."/>
        </authorList>
    </citation>
    <scope>NUCLEOTIDE SEQUENCE</scope>
</reference>
<feature type="region of interest" description="Disordered" evidence="1">
    <location>
        <begin position="20"/>
        <end position="63"/>
    </location>
</feature>